<reference evidence="3" key="1">
    <citation type="journal article" date="2022" name="Plant J.">
        <title>Strategies of tolerance reflected in two North American maple genomes.</title>
        <authorList>
            <person name="McEvoy S.L."/>
            <person name="Sezen U.U."/>
            <person name="Trouern-Trend A."/>
            <person name="McMahon S.M."/>
            <person name="Schaberg P.G."/>
            <person name="Yang J."/>
            <person name="Wegrzyn J.L."/>
            <person name="Swenson N.G."/>
        </authorList>
    </citation>
    <scope>NUCLEOTIDE SEQUENCE</scope>
    <source>
        <strain evidence="3">91603</strain>
    </source>
</reference>
<keyword evidence="4" id="KW-1185">Reference proteome</keyword>
<evidence type="ECO:0000259" key="2">
    <source>
        <dbReference type="Pfam" id="PF13976"/>
    </source>
</evidence>
<name>A0AAD5IVA8_ACENE</name>
<feature type="domain" description="GAG-pre-integrase" evidence="2">
    <location>
        <begin position="82"/>
        <end position="150"/>
    </location>
</feature>
<feature type="region of interest" description="Disordered" evidence="1">
    <location>
        <begin position="229"/>
        <end position="320"/>
    </location>
</feature>
<dbReference type="InterPro" id="IPR025724">
    <property type="entry name" value="GAG-pre-integrase_dom"/>
</dbReference>
<dbReference type="EMBL" id="JAJSOW010000102">
    <property type="protein sequence ID" value="KAI9177333.1"/>
    <property type="molecule type" value="Genomic_DNA"/>
</dbReference>
<reference evidence="3" key="2">
    <citation type="submission" date="2023-02" db="EMBL/GenBank/DDBJ databases">
        <authorList>
            <person name="Swenson N.G."/>
            <person name="Wegrzyn J.L."/>
            <person name="Mcevoy S.L."/>
        </authorList>
    </citation>
    <scope>NUCLEOTIDE SEQUENCE</scope>
    <source>
        <strain evidence="3">91603</strain>
        <tissue evidence="3">Leaf</tissue>
    </source>
</reference>
<dbReference type="Pfam" id="PF13976">
    <property type="entry name" value="gag_pre-integrs"/>
    <property type="match status" value="1"/>
</dbReference>
<evidence type="ECO:0000256" key="1">
    <source>
        <dbReference type="SAM" id="MobiDB-lite"/>
    </source>
</evidence>
<dbReference type="PANTHER" id="PTHR34222:SF99">
    <property type="entry name" value="PROTEIN, PUTATIVE-RELATED"/>
    <property type="match status" value="1"/>
</dbReference>
<feature type="compositionally biased region" description="Polar residues" evidence="1">
    <location>
        <begin position="286"/>
        <end position="296"/>
    </location>
</feature>
<feature type="compositionally biased region" description="Pro residues" evidence="1">
    <location>
        <begin position="253"/>
        <end position="280"/>
    </location>
</feature>
<comment type="caution">
    <text evidence="3">The sequence shown here is derived from an EMBL/GenBank/DDBJ whole genome shotgun (WGS) entry which is preliminary data.</text>
</comment>
<dbReference type="AlphaFoldDB" id="A0AAD5IVA8"/>
<evidence type="ECO:0000313" key="3">
    <source>
        <dbReference type="EMBL" id="KAI9177333.1"/>
    </source>
</evidence>
<gene>
    <name evidence="3" type="ORF">LWI28_013780</name>
</gene>
<organism evidence="3 4">
    <name type="scientific">Acer negundo</name>
    <name type="common">Box elder</name>
    <dbReference type="NCBI Taxonomy" id="4023"/>
    <lineage>
        <taxon>Eukaryota</taxon>
        <taxon>Viridiplantae</taxon>
        <taxon>Streptophyta</taxon>
        <taxon>Embryophyta</taxon>
        <taxon>Tracheophyta</taxon>
        <taxon>Spermatophyta</taxon>
        <taxon>Magnoliopsida</taxon>
        <taxon>eudicotyledons</taxon>
        <taxon>Gunneridae</taxon>
        <taxon>Pentapetalae</taxon>
        <taxon>rosids</taxon>
        <taxon>malvids</taxon>
        <taxon>Sapindales</taxon>
        <taxon>Sapindaceae</taxon>
        <taxon>Hippocastanoideae</taxon>
        <taxon>Acereae</taxon>
        <taxon>Acer</taxon>
    </lineage>
</organism>
<evidence type="ECO:0000313" key="4">
    <source>
        <dbReference type="Proteomes" id="UP001064489"/>
    </source>
</evidence>
<accession>A0AAD5IVA8</accession>
<proteinExistence type="predicted"/>
<dbReference type="PANTHER" id="PTHR34222">
    <property type="entry name" value="GAG_PRE-INTEGRS DOMAIN-CONTAINING PROTEIN"/>
    <property type="match status" value="1"/>
</dbReference>
<dbReference type="Proteomes" id="UP001064489">
    <property type="component" value="Chromosome 5"/>
</dbReference>
<sequence>MQFMMGLNDSYSAIRGQILLMNPLPSVRQAYSSVSQEEKQHLLSAIHDVGDPSSRAAMTVRSKPNSDLAMRRMIGLGKQHDGLYYLAALATKKSAPTKRPACNLTISSTNLWHNRLGHASPPRLSFIAKNFLKFLVQSNKACHICPLAKQSRLPFSPSTKKVFTSRDVRFHENFFAYASIKPIFPSYTEYGPILIVAYDISSSFYPNPNPSQPHTSPVVSPSSLHLLPASILSPSSEPPPPHRPSPQLSSSPTPSPPSPSHTLSPPSPDSSSPPSPPPIPSSDFSTNPLPTSSPQSLGPDPDLVPLRGSSRQTDPPAKLSDYVCNTVCSDQSPSLLPGPTKGTCYPLANHVSYH</sequence>
<protein>
    <recommendedName>
        <fullName evidence="2">GAG-pre-integrase domain-containing protein</fullName>
    </recommendedName>
</protein>